<accession>A0A5E8B9F2</accession>
<dbReference type="EMBL" id="CABVLU010000001">
    <property type="protein sequence ID" value="VVT45432.1"/>
    <property type="molecule type" value="Genomic_DNA"/>
</dbReference>
<dbReference type="PANTHER" id="PTHR14119:SF3">
    <property type="entry name" value="ISOCHORISMATASE DOMAIN-CONTAINING PROTEIN 2"/>
    <property type="match status" value="1"/>
</dbReference>
<dbReference type="InterPro" id="IPR000868">
    <property type="entry name" value="Isochorismatase-like_dom"/>
</dbReference>
<comment type="similarity">
    <text evidence="1">Belongs to the isochorismatase family.</text>
</comment>
<dbReference type="GeneID" id="43579571"/>
<sequence length="192" mass="21227">MSLRPAIFICDIQERFRPAIFGFDEVVRTSRRVLEAARILGLPVYVTTQNKKGLGDTVAELQPLISQAVVDADKSKFSMYVPEIAEKLPKGLPVAIVGIESHVCVLQTVKDLRANGHDVYVLADGVSSVNRLEKPIALRRAAALGAHVSTSESFIYEVMQDASIPEFKQIIKLVKAEKTNVQEALEKLVYHI</sequence>
<dbReference type="SUPFAM" id="SSF52499">
    <property type="entry name" value="Isochorismatase-like hydrolases"/>
    <property type="match status" value="1"/>
</dbReference>
<dbReference type="InterPro" id="IPR036380">
    <property type="entry name" value="Isochorismatase-like_sf"/>
</dbReference>
<evidence type="ECO:0000259" key="2">
    <source>
        <dbReference type="Pfam" id="PF00857"/>
    </source>
</evidence>
<dbReference type="RefSeq" id="XP_031851362.1">
    <property type="nucleotide sequence ID" value="XM_031995471.1"/>
</dbReference>
<dbReference type="Gene3D" id="3.40.50.850">
    <property type="entry name" value="Isochorismatase-like"/>
    <property type="match status" value="1"/>
</dbReference>
<evidence type="ECO:0000256" key="1">
    <source>
        <dbReference type="ARBA" id="ARBA00006336"/>
    </source>
</evidence>
<name>A0A5E8B9F2_9ASCO</name>
<dbReference type="InterPro" id="IPR050993">
    <property type="entry name" value="Isochorismatase_domain"/>
</dbReference>
<protein>
    <recommendedName>
        <fullName evidence="2">Isochorismatase-like domain-containing protein</fullName>
    </recommendedName>
</protein>
<evidence type="ECO:0000313" key="3">
    <source>
        <dbReference type="EMBL" id="VVT45432.1"/>
    </source>
</evidence>
<evidence type="ECO:0000313" key="4">
    <source>
        <dbReference type="Proteomes" id="UP000398389"/>
    </source>
</evidence>
<feature type="domain" description="Isochorismatase-like" evidence="2">
    <location>
        <begin position="6"/>
        <end position="152"/>
    </location>
</feature>
<dbReference type="Proteomes" id="UP000398389">
    <property type="component" value="Unassembled WGS sequence"/>
</dbReference>
<proteinExistence type="inferred from homology"/>
<dbReference type="PANTHER" id="PTHR14119">
    <property type="entry name" value="HYDROLASE"/>
    <property type="match status" value="1"/>
</dbReference>
<dbReference type="AlphaFoldDB" id="A0A5E8B9F2"/>
<reference evidence="3 4" key="1">
    <citation type="submission" date="2019-09" db="EMBL/GenBank/DDBJ databases">
        <authorList>
            <person name="Brejova B."/>
        </authorList>
    </citation>
    <scope>NUCLEOTIDE SEQUENCE [LARGE SCALE GENOMIC DNA]</scope>
</reference>
<dbReference type="Pfam" id="PF00857">
    <property type="entry name" value="Isochorismatase"/>
    <property type="match status" value="1"/>
</dbReference>
<dbReference type="OrthoDB" id="269496at2759"/>
<gene>
    <name evidence="3" type="ORF">SAPINGB_P000748</name>
</gene>
<organism evidence="3 4">
    <name type="scientific">Magnusiomyces paraingens</name>
    <dbReference type="NCBI Taxonomy" id="2606893"/>
    <lineage>
        <taxon>Eukaryota</taxon>
        <taxon>Fungi</taxon>
        <taxon>Dikarya</taxon>
        <taxon>Ascomycota</taxon>
        <taxon>Saccharomycotina</taxon>
        <taxon>Dipodascomycetes</taxon>
        <taxon>Dipodascales</taxon>
        <taxon>Dipodascaceae</taxon>
        <taxon>Magnusiomyces</taxon>
    </lineage>
</organism>
<keyword evidence="4" id="KW-1185">Reference proteome</keyword>